<keyword evidence="8" id="KW-1185">Reference proteome</keyword>
<dbReference type="GO" id="GO:0016567">
    <property type="term" value="P:protein ubiquitination"/>
    <property type="evidence" value="ECO:0007669"/>
    <property type="project" value="UniProtKB-UniPathway"/>
</dbReference>
<dbReference type="EMBL" id="EQ973772">
    <property type="protein sequence ID" value="EEF52589.1"/>
    <property type="molecule type" value="Genomic_DNA"/>
</dbReference>
<dbReference type="GO" id="GO:0007166">
    <property type="term" value="P:cell surface receptor signaling pathway"/>
    <property type="evidence" value="ECO:0007669"/>
    <property type="project" value="InterPro"/>
</dbReference>
<name>B9R7V9_RICCO</name>
<dbReference type="InterPro" id="IPR045210">
    <property type="entry name" value="RING-Ubox_PUB"/>
</dbReference>
<comment type="pathway">
    <text evidence="2">Protein modification; protein ubiquitination.</text>
</comment>
<dbReference type="InterPro" id="IPR013083">
    <property type="entry name" value="Znf_RING/FYVE/PHD"/>
</dbReference>
<evidence type="ECO:0000256" key="3">
    <source>
        <dbReference type="ARBA" id="ARBA00012483"/>
    </source>
</evidence>
<dbReference type="InterPro" id="IPR011989">
    <property type="entry name" value="ARM-like"/>
</dbReference>
<sequence>MKVHRLMCLELKNFIDRISRIFSEIESARPRCATGLQALCSLHAAMDKAKLLIQHCTDSSKLYLAFTADKILSRCENIRKTLDLCLIQIQNMVPTLLAAKISGIIEDLRGTKFMIQPSEVEAGKVVKELLKLDMPTSDSINDSELVALLFAAVRLKITSPLAVLMEKRSIMKLHGKIRETDPRKKILVYLLYLLRKYEGLLGQHKVEDGFALQEEYKTQTENSATPEPPLEFKCPISNRLMYDPVLIATGKTFERVWIEKWFQEGKSTCPVTNMRLENCYLTPNLALKGLISKWCSNSGITISEPCAGISPAPVSLLKSLSFRSIASIGSSMNDLHLQVSNISLSSSDTNFGADLLDDYNNADSGGLPQKNAGLHPEVVPFLGDRSLAGYCLGIMNNLCSIEEGRITIAGTASCIALIATLVETGTRQEQETATEVLHSICKEHAGRCQQVIRDSTVQSLFRMSVSEISRSKDIATELLQLLGYKTESHVSDSSDMSIAISSPKDTRSPSTGFAYFGKKIPRFFN</sequence>
<dbReference type="SUPFAM" id="SSF57850">
    <property type="entry name" value="RING/U-box"/>
    <property type="match status" value="1"/>
</dbReference>
<dbReference type="GO" id="GO:0061630">
    <property type="term" value="F:ubiquitin protein ligase activity"/>
    <property type="evidence" value="ECO:0007669"/>
    <property type="project" value="UniProtKB-EC"/>
</dbReference>
<dbReference type="Gene3D" id="1.25.10.10">
    <property type="entry name" value="Leucine-rich Repeat Variant"/>
    <property type="match status" value="1"/>
</dbReference>
<dbReference type="CDD" id="cd16664">
    <property type="entry name" value="RING-Ubox_PUB"/>
    <property type="match status" value="1"/>
</dbReference>
<dbReference type="SUPFAM" id="SSF48371">
    <property type="entry name" value="ARM repeat"/>
    <property type="match status" value="1"/>
</dbReference>
<dbReference type="AlphaFoldDB" id="B9R7V9"/>
<evidence type="ECO:0000313" key="7">
    <source>
        <dbReference type="EMBL" id="EEF52589.1"/>
    </source>
</evidence>
<dbReference type="InterPro" id="IPR003613">
    <property type="entry name" value="Ubox_domain"/>
</dbReference>
<dbReference type="PANTHER" id="PTHR23315:SF239">
    <property type="entry name" value="RING-TYPE E3 UBIQUITIN TRANSFERASE"/>
    <property type="match status" value="1"/>
</dbReference>
<evidence type="ECO:0000256" key="4">
    <source>
        <dbReference type="ARBA" id="ARBA00022679"/>
    </source>
</evidence>
<proteinExistence type="predicted"/>
<dbReference type="Proteomes" id="UP000008311">
    <property type="component" value="Unassembled WGS sequence"/>
</dbReference>
<dbReference type="InterPro" id="IPR016024">
    <property type="entry name" value="ARM-type_fold"/>
</dbReference>
<accession>B9R7V9</accession>
<protein>
    <recommendedName>
        <fullName evidence="3">RING-type E3 ubiquitin transferase</fullName>
        <ecNumber evidence="3">2.3.2.27</ecNumber>
    </recommendedName>
</protein>
<evidence type="ECO:0000256" key="1">
    <source>
        <dbReference type="ARBA" id="ARBA00000900"/>
    </source>
</evidence>
<dbReference type="Pfam" id="PF04564">
    <property type="entry name" value="U-box"/>
    <property type="match status" value="1"/>
</dbReference>
<keyword evidence="4" id="KW-0808">Transferase</keyword>
<gene>
    <name evidence="7" type="ORF">RCOM_1594620</name>
</gene>
<dbReference type="PROSITE" id="PS51698">
    <property type="entry name" value="U_BOX"/>
    <property type="match status" value="1"/>
</dbReference>
<dbReference type="PANTHER" id="PTHR23315">
    <property type="entry name" value="U BOX DOMAIN-CONTAINING"/>
    <property type="match status" value="1"/>
</dbReference>
<dbReference type="EC" id="2.3.2.27" evidence="3"/>
<evidence type="ECO:0000256" key="5">
    <source>
        <dbReference type="ARBA" id="ARBA00022786"/>
    </source>
</evidence>
<evidence type="ECO:0000256" key="2">
    <source>
        <dbReference type="ARBA" id="ARBA00004906"/>
    </source>
</evidence>
<dbReference type="SMART" id="SM00504">
    <property type="entry name" value="Ubox"/>
    <property type="match status" value="1"/>
</dbReference>
<evidence type="ECO:0000259" key="6">
    <source>
        <dbReference type="PROSITE" id="PS51698"/>
    </source>
</evidence>
<dbReference type="Gene3D" id="3.30.40.10">
    <property type="entry name" value="Zinc/RING finger domain, C3HC4 (zinc finger)"/>
    <property type="match status" value="1"/>
</dbReference>
<reference evidence="8" key="1">
    <citation type="journal article" date="2010" name="Nat. Biotechnol.">
        <title>Draft genome sequence of the oilseed species Ricinus communis.</title>
        <authorList>
            <person name="Chan A.P."/>
            <person name="Crabtree J."/>
            <person name="Zhao Q."/>
            <person name="Lorenzi H."/>
            <person name="Orvis J."/>
            <person name="Puiu D."/>
            <person name="Melake-Berhan A."/>
            <person name="Jones K.M."/>
            <person name="Redman J."/>
            <person name="Chen G."/>
            <person name="Cahoon E.B."/>
            <person name="Gedil M."/>
            <person name="Stanke M."/>
            <person name="Haas B.J."/>
            <person name="Wortman J.R."/>
            <person name="Fraser-Liggett C.M."/>
            <person name="Ravel J."/>
            <person name="Rabinowicz P.D."/>
        </authorList>
    </citation>
    <scope>NUCLEOTIDE SEQUENCE [LARGE SCALE GENOMIC DNA]</scope>
    <source>
        <strain evidence="8">cv. Hale</strain>
    </source>
</reference>
<comment type="catalytic activity">
    <reaction evidence="1">
        <text>S-ubiquitinyl-[E2 ubiquitin-conjugating enzyme]-L-cysteine + [acceptor protein]-L-lysine = [E2 ubiquitin-conjugating enzyme]-L-cysteine + N(6)-ubiquitinyl-[acceptor protein]-L-lysine.</text>
        <dbReference type="EC" id="2.3.2.27"/>
    </reaction>
</comment>
<evidence type="ECO:0000313" key="8">
    <source>
        <dbReference type="Proteomes" id="UP000008311"/>
    </source>
</evidence>
<dbReference type="InParanoid" id="B9R7V9"/>
<feature type="domain" description="U-box" evidence="6">
    <location>
        <begin position="227"/>
        <end position="301"/>
    </location>
</feature>
<dbReference type="Gene3D" id="1.20.930.20">
    <property type="entry name" value="Adaptor protein Cbl, N-terminal domain"/>
    <property type="match status" value="1"/>
</dbReference>
<keyword evidence="5" id="KW-0833">Ubl conjugation pathway</keyword>
<dbReference type="eggNOG" id="KOG0167">
    <property type="taxonomic scope" value="Eukaryota"/>
</dbReference>
<organism evidence="7 8">
    <name type="scientific">Ricinus communis</name>
    <name type="common">Castor bean</name>
    <dbReference type="NCBI Taxonomy" id="3988"/>
    <lineage>
        <taxon>Eukaryota</taxon>
        <taxon>Viridiplantae</taxon>
        <taxon>Streptophyta</taxon>
        <taxon>Embryophyta</taxon>
        <taxon>Tracheophyta</taxon>
        <taxon>Spermatophyta</taxon>
        <taxon>Magnoliopsida</taxon>
        <taxon>eudicotyledons</taxon>
        <taxon>Gunneridae</taxon>
        <taxon>Pentapetalae</taxon>
        <taxon>rosids</taxon>
        <taxon>fabids</taxon>
        <taxon>Malpighiales</taxon>
        <taxon>Euphorbiaceae</taxon>
        <taxon>Acalyphoideae</taxon>
        <taxon>Acalypheae</taxon>
        <taxon>Ricinus</taxon>
    </lineage>
</organism>
<dbReference type="InterPro" id="IPR036537">
    <property type="entry name" value="Adaptor_Cbl_N_dom_sf"/>
</dbReference>
<dbReference type="UniPathway" id="UPA00143"/>